<evidence type="ECO:0000256" key="2">
    <source>
        <dbReference type="ARBA" id="ARBA00022679"/>
    </source>
</evidence>
<dbReference type="Pfam" id="PF02590">
    <property type="entry name" value="SPOUT_MTase"/>
    <property type="match status" value="1"/>
</dbReference>
<evidence type="ECO:0000256" key="4">
    <source>
        <dbReference type="ARBA" id="ARBA00038303"/>
    </source>
</evidence>
<evidence type="ECO:0000313" key="6">
    <source>
        <dbReference type="EMBL" id="MCW2308816.1"/>
    </source>
</evidence>
<evidence type="ECO:0000256" key="3">
    <source>
        <dbReference type="ARBA" id="ARBA00022691"/>
    </source>
</evidence>
<feature type="binding site" evidence="5">
    <location>
        <begin position="127"/>
        <end position="132"/>
    </location>
    <ligand>
        <name>S-adenosyl-L-methionine</name>
        <dbReference type="ChEBI" id="CHEBI:59789"/>
    </ligand>
</feature>
<evidence type="ECO:0000313" key="7">
    <source>
        <dbReference type="Proteomes" id="UP001209755"/>
    </source>
</evidence>
<dbReference type="HAMAP" id="MF_00658">
    <property type="entry name" value="23SrRNA_methyltr_H"/>
    <property type="match status" value="1"/>
</dbReference>
<dbReference type="RefSeq" id="WP_264602417.1">
    <property type="nucleotide sequence ID" value="NZ_JAOQNS010000009.1"/>
</dbReference>
<dbReference type="EMBL" id="JAOQNS010000009">
    <property type="protein sequence ID" value="MCW2308816.1"/>
    <property type="molecule type" value="Genomic_DNA"/>
</dbReference>
<dbReference type="PANTHER" id="PTHR33603">
    <property type="entry name" value="METHYLTRANSFERASE"/>
    <property type="match status" value="1"/>
</dbReference>
<comment type="subunit">
    <text evidence="5">Homodimer.</text>
</comment>
<comment type="similarity">
    <text evidence="4 5">Belongs to the RNA methyltransferase RlmH family.</text>
</comment>
<comment type="caution">
    <text evidence="6">The sequence shown here is derived from an EMBL/GenBank/DDBJ whole genome shotgun (WGS) entry which is preliminary data.</text>
</comment>
<keyword evidence="5" id="KW-0698">rRNA processing</keyword>
<organism evidence="6 7">
    <name type="scientific">Rhodobium gokarnense</name>
    <dbReference type="NCBI Taxonomy" id="364296"/>
    <lineage>
        <taxon>Bacteria</taxon>
        <taxon>Pseudomonadati</taxon>
        <taxon>Pseudomonadota</taxon>
        <taxon>Alphaproteobacteria</taxon>
        <taxon>Hyphomicrobiales</taxon>
        <taxon>Rhodobiaceae</taxon>
        <taxon>Rhodobium</taxon>
    </lineage>
</organism>
<feature type="binding site" evidence="5">
    <location>
        <position position="76"/>
    </location>
    <ligand>
        <name>S-adenosyl-L-methionine</name>
        <dbReference type="ChEBI" id="CHEBI:59789"/>
    </ligand>
</feature>
<name>A0ABT3HEI9_9HYPH</name>
<evidence type="ECO:0000256" key="1">
    <source>
        <dbReference type="ARBA" id="ARBA00022603"/>
    </source>
</evidence>
<reference evidence="7" key="1">
    <citation type="submission" date="2023-07" db="EMBL/GenBank/DDBJ databases">
        <title>Genome sequencing of Purple Non-Sulfur Bacteria from various extreme environments.</title>
        <authorList>
            <person name="Mayer M."/>
        </authorList>
    </citation>
    <scope>NUCLEOTIDE SEQUENCE [LARGE SCALE GENOMIC DNA]</scope>
    <source>
        <strain evidence="7">DSM 17935</strain>
    </source>
</reference>
<evidence type="ECO:0000256" key="5">
    <source>
        <dbReference type="HAMAP-Rule" id="MF_00658"/>
    </source>
</evidence>
<dbReference type="InterPro" id="IPR029028">
    <property type="entry name" value="Alpha/beta_knot_MTases"/>
</dbReference>
<accession>A0ABT3HEI9</accession>
<dbReference type="EC" id="2.1.1.177" evidence="5"/>
<keyword evidence="7" id="KW-1185">Reference proteome</keyword>
<dbReference type="InterPro" id="IPR029026">
    <property type="entry name" value="tRNA_m1G_MTases_N"/>
</dbReference>
<dbReference type="SUPFAM" id="SSF75217">
    <property type="entry name" value="alpha/beta knot"/>
    <property type="match status" value="1"/>
</dbReference>
<feature type="binding site" evidence="5">
    <location>
        <position position="108"/>
    </location>
    <ligand>
        <name>S-adenosyl-L-methionine</name>
        <dbReference type="ChEBI" id="CHEBI:59789"/>
    </ligand>
</feature>
<dbReference type="Proteomes" id="UP001209755">
    <property type="component" value="Unassembled WGS sequence"/>
</dbReference>
<dbReference type="GO" id="GO:0032259">
    <property type="term" value="P:methylation"/>
    <property type="evidence" value="ECO:0007669"/>
    <property type="project" value="UniProtKB-KW"/>
</dbReference>
<comment type="function">
    <text evidence="5">Specifically methylates the pseudouridine at position 1915 (m3Psi1915) in 23S rRNA.</text>
</comment>
<dbReference type="CDD" id="cd18081">
    <property type="entry name" value="RlmH-like"/>
    <property type="match status" value="1"/>
</dbReference>
<keyword evidence="2 5" id="KW-0808">Transferase</keyword>
<dbReference type="InterPro" id="IPR003742">
    <property type="entry name" value="RlmH-like"/>
</dbReference>
<gene>
    <name evidence="5" type="primary">rlmH</name>
    <name evidence="6" type="ORF">M2319_003165</name>
</gene>
<proteinExistence type="inferred from homology"/>
<protein>
    <recommendedName>
        <fullName evidence="5">Ribosomal RNA large subunit methyltransferase H</fullName>
        <ecNumber evidence="5">2.1.1.177</ecNumber>
    </recommendedName>
    <alternativeName>
        <fullName evidence="5">23S rRNA (pseudouridine1915-N3)-methyltransferase</fullName>
    </alternativeName>
    <alternativeName>
        <fullName evidence="5">23S rRNA m3Psi1915 methyltransferase</fullName>
    </alternativeName>
    <alternativeName>
        <fullName evidence="5">rRNA (pseudouridine-N3-)-methyltransferase RlmH</fullName>
    </alternativeName>
</protein>
<comment type="catalytic activity">
    <reaction evidence="5">
        <text>pseudouridine(1915) in 23S rRNA + S-adenosyl-L-methionine = N(3)-methylpseudouridine(1915) in 23S rRNA + S-adenosyl-L-homocysteine + H(+)</text>
        <dbReference type="Rhea" id="RHEA:42752"/>
        <dbReference type="Rhea" id="RHEA-COMP:10221"/>
        <dbReference type="Rhea" id="RHEA-COMP:10222"/>
        <dbReference type="ChEBI" id="CHEBI:15378"/>
        <dbReference type="ChEBI" id="CHEBI:57856"/>
        <dbReference type="ChEBI" id="CHEBI:59789"/>
        <dbReference type="ChEBI" id="CHEBI:65314"/>
        <dbReference type="ChEBI" id="CHEBI:74486"/>
        <dbReference type="EC" id="2.1.1.177"/>
    </reaction>
</comment>
<dbReference type="NCBIfam" id="NF000989">
    <property type="entry name" value="PRK00103.2-3"/>
    <property type="match status" value="1"/>
</dbReference>
<dbReference type="PIRSF" id="PIRSF004505">
    <property type="entry name" value="MT_bac"/>
    <property type="match status" value="1"/>
</dbReference>
<dbReference type="Gene3D" id="3.40.1280.10">
    <property type="match status" value="1"/>
</dbReference>
<dbReference type="PANTHER" id="PTHR33603:SF1">
    <property type="entry name" value="RIBOSOMAL RNA LARGE SUBUNIT METHYLTRANSFERASE H"/>
    <property type="match status" value="1"/>
</dbReference>
<keyword evidence="1 5" id="KW-0489">Methyltransferase</keyword>
<keyword evidence="3 5" id="KW-0949">S-adenosyl-L-methionine</keyword>
<comment type="subcellular location">
    <subcellularLocation>
        <location evidence="5">Cytoplasm</location>
    </subcellularLocation>
</comment>
<keyword evidence="5" id="KW-0963">Cytoplasm</keyword>
<dbReference type="GO" id="GO:0008168">
    <property type="term" value="F:methyltransferase activity"/>
    <property type="evidence" value="ECO:0007669"/>
    <property type="project" value="UniProtKB-KW"/>
</dbReference>
<sequence length="160" mass="17044">MRILVAAVGRLKAGAERQLVERYAGRTAKSGRNLGITRFDLQEIAESRARSATERAAEEAAALAGAFAPGAVVVALDEAGKSMSSRAFADWLAATRDGGAPEIAFVLGGPDGHGPELLARADLKLSLGTMTWPHQIARVLLLEQLYRATTILSGHPYHRE</sequence>